<sequence length="69" mass="7806">MKCPNCGFEKHIEHAEFCQECGTFMINFCSNPVCNMNNGEELPLSNDMKFCPDCGQPSTFKANGFFDKK</sequence>
<dbReference type="EMBL" id="CP002582">
    <property type="protein sequence ID" value="ADZ84494.1"/>
    <property type="molecule type" value="Genomic_DNA"/>
</dbReference>
<dbReference type="AlphaFoldDB" id="F2JK79"/>
<dbReference type="RefSeq" id="WP_013657775.1">
    <property type="nucleotide sequence ID" value="NC_015275.1"/>
</dbReference>
<dbReference type="KEGG" id="cle:Clole_2795"/>
<evidence type="ECO:0000313" key="1">
    <source>
        <dbReference type="EMBL" id="ADZ84494.1"/>
    </source>
</evidence>
<dbReference type="eggNOG" id="ENOG5032860">
    <property type="taxonomic scope" value="Bacteria"/>
</dbReference>
<dbReference type="HOGENOM" id="CLU_2786509_0_0_9"/>
<evidence type="ECO:0000313" key="2">
    <source>
        <dbReference type="Proteomes" id="UP000008467"/>
    </source>
</evidence>
<name>F2JK79_CELLD</name>
<protein>
    <recommendedName>
        <fullName evidence="3">DZANK-type domain-containing protein</fullName>
    </recommendedName>
</protein>
<organism evidence="1 2">
    <name type="scientific">Cellulosilyticum lentocellum (strain ATCC 49066 / DSM 5427 / NCIMB 11756 / RHM5)</name>
    <name type="common">Clostridium lentocellum</name>
    <dbReference type="NCBI Taxonomy" id="642492"/>
    <lineage>
        <taxon>Bacteria</taxon>
        <taxon>Bacillati</taxon>
        <taxon>Bacillota</taxon>
        <taxon>Clostridia</taxon>
        <taxon>Lachnospirales</taxon>
        <taxon>Cellulosilyticaceae</taxon>
        <taxon>Cellulosilyticum</taxon>
    </lineage>
</organism>
<proteinExistence type="predicted"/>
<gene>
    <name evidence="1" type="ordered locus">Clole_2795</name>
</gene>
<evidence type="ECO:0008006" key="3">
    <source>
        <dbReference type="Google" id="ProtNLM"/>
    </source>
</evidence>
<dbReference type="STRING" id="642492.Clole_2795"/>
<keyword evidence="2" id="KW-1185">Reference proteome</keyword>
<dbReference type="Proteomes" id="UP000008467">
    <property type="component" value="Chromosome"/>
</dbReference>
<accession>F2JK79</accession>
<reference evidence="1 2" key="1">
    <citation type="journal article" date="2011" name="J. Bacteriol.">
        <title>Complete genome sequence of the cellulose-degrading bacterium Cellulosilyticum lentocellum.</title>
        <authorList>
            <consortium name="US DOE Joint Genome Institute"/>
            <person name="Miller D.A."/>
            <person name="Suen G."/>
            <person name="Bruce D."/>
            <person name="Copeland A."/>
            <person name="Cheng J.F."/>
            <person name="Detter C."/>
            <person name="Goodwin L.A."/>
            <person name="Han C.S."/>
            <person name="Hauser L.J."/>
            <person name="Land M.L."/>
            <person name="Lapidus A."/>
            <person name="Lucas S."/>
            <person name="Meincke L."/>
            <person name="Pitluck S."/>
            <person name="Tapia R."/>
            <person name="Teshima H."/>
            <person name="Woyke T."/>
            <person name="Fox B.G."/>
            <person name="Angert E.R."/>
            <person name="Currie C.R."/>
        </authorList>
    </citation>
    <scope>NUCLEOTIDE SEQUENCE [LARGE SCALE GENOMIC DNA]</scope>
    <source>
        <strain evidence="2">ATCC 49066 / DSM 5427 / NCIMB 11756 / RHM5</strain>
    </source>
</reference>